<feature type="compositionally biased region" description="Basic and acidic residues" evidence="1">
    <location>
        <begin position="146"/>
        <end position="171"/>
    </location>
</feature>
<evidence type="ECO:0000256" key="1">
    <source>
        <dbReference type="SAM" id="MobiDB-lite"/>
    </source>
</evidence>
<proteinExistence type="predicted"/>
<dbReference type="WBParaSite" id="NBR_0001696901-mRNA-1">
    <property type="protein sequence ID" value="NBR_0001696901-mRNA-1"/>
    <property type="gene ID" value="NBR_0001696901"/>
</dbReference>
<dbReference type="AlphaFoldDB" id="A0A0N4YJ45"/>
<protein>
    <submittedName>
        <fullName evidence="2 4">Uncharacterized protein</fullName>
    </submittedName>
</protein>
<dbReference type="Proteomes" id="UP000271162">
    <property type="component" value="Unassembled WGS sequence"/>
</dbReference>
<name>A0A0N4YJ45_NIPBR</name>
<evidence type="ECO:0000313" key="3">
    <source>
        <dbReference type="Proteomes" id="UP000271162"/>
    </source>
</evidence>
<sequence>MQHPNLAAFQLGGIYPQRVTSAPILQQATRILLPDSQGSCHDGKIQEVEVIRHMESEEHTLYAKLTIEKEGHQTQDVDSADTNVEMDEGWIRSREEGRNSRRSREEFDYDLKTAEGPPDEELAPRNRKSVSKKYMNRTFRKAYRGSSEDDHRDVQLKEEATPPSADDERAHVKPKKGTLV</sequence>
<feature type="region of interest" description="Disordered" evidence="1">
    <location>
        <begin position="72"/>
        <end position="180"/>
    </location>
</feature>
<accession>A0A0N4YJ45</accession>
<evidence type="ECO:0000313" key="2">
    <source>
        <dbReference type="EMBL" id="VDL80583.1"/>
    </source>
</evidence>
<organism evidence="4">
    <name type="scientific">Nippostrongylus brasiliensis</name>
    <name type="common">Rat hookworm</name>
    <dbReference type="NCBI Taxonomy" id="27835"/>
    <lineage>
        <taxon>Eukaryota</taxon>
        <taxon>Metazoa</taxon>
        <taxon>Ecdysozoa</taxon>
        <taxon>Nematoda</taxon>
        <taxon>Chromadorea</taxon>
        <taxon>Rhabditida</taxon>
        <taxon>Rhabditina</taxon>
        <taxon>Rhabditomorpha</taxon>
        <taxon>Strongyloidea</taxon>
        <taxon>Heligmosomidae</taxon>
        <taxon>Nippostrongylus</taxon>
    </lineage>
</organism>
<dbReference type="EMBL" id="UYSL01022491">
    <property type="protein sequence ID" value="VDL80583.1"/>
    <property type="molecule type" value="Genomic_DNA"/>
</dbReference>
<reference evidence="4" key="1">
    <citation type="submission" date="2017-02" db="UniProtKB">
        <authorList>
            <consortium name="WormBaseParasite"/>
        </authorList>
    </citation>
    <scope>IDENTIFICATION</scope>
</reference>
<reference evidence="2 3" key="2">
    <citation type="submission" date="2018-11" db="EMBL/GenBank/DDBJ databases">
        <authorList>
            <consortium name="Pathogen Informatics"/>
        </authorList>
    </citation>
    <scope>NUCLEOTIDE SEQUENCE [LARGE SCALE GENOMIC DNA]</scope>
</reference>
<evidence type="ECO:0000313" key="4">
    <source>
        <dbReference type="WBParaSite" id="NBR_0001696901-mRNA-1"/>
    </source>
</evidence>
<feature type="compositionally biased region" description="Basic and acidic residues" evidence="1">
    <location>
        <begin position="89"/>
        <end position="113"/>
    </location>
</feature>
<feature type="compositionally biased region" description="Basic residues" evidence="1">
    <location>
        <begin position="125"/>
        <end position="143"/>
    </location>
</feature>
<gene>
    <name evidence="2" type="ORF">NBR_LOCUS16970</name>
</gene>
<keyword evidence="3" id="KW-1185">Reference proteome</keyword>